<evidence type="ECO:0000313" key="2">
    <source>
        <dbReference type="EMBL" id="CAL8129494.1"/>
    </source>
</evidence>
<feature type="region of interest" description="Disordered" evidence="1">
    <location>
        <begin position="204"/>
        <end position="226"/>
    </location>
</feature>
<comment type="caution">
    <text evidence="2">The sequence shown here is derived from an EMBL/GenBank/DDBJ whole genome shotgun (WGS) entry which is preliminary data.</text>
</comment>
<accession>A0ABP1RKE3</accession>
<dbReference type="Proteomes" id="UP001642540">
    <property type="component" value="Unassembled WGS sequence"/>
</dbReference>
<organism evidence="2 3">
    <name type="scientific">Orchesella dallaii</name>
    <dbReference type="NCBI Taxonomy" id="48710"/>
    <lineage>
        <taxon>Eukaryota</taxon>
        <taxon>Metazoa</taxon>
        <taxon>Ecdysozoa</taxon>
        <taxon>Arthropoda</taxon>
        <taxon>Hexapoda</taxon>
        <taxon>Collembola</taxon>
        <taxon>Entomobryomorpha</taxon>
        <taxon>Entomobryoidea</taxon>
        <taxon>Orchesellidae</taxon>
        <taxon>Orchesellinae</taxon>
        <taxon>Orchesella</taxon>
    </lineage>
</organism>
<evidence type="ECO:0000313" key="3">
    <source>
        <dbReference type="Proteomes" id="UP001642540"/>
    </source>
</evidence>
<evidence type="ECO:0000256" key="1">
    <source>
        <dbReference type="SAM" id="MobiDB-lite"/>
    </source>
</evidence>
<gene>
    <name evidence="2" type="ORF">ODALV1_LOCUS23227</name>
</gene>
<reference evidence="2 3" key="1">
    <citation type="submission" date="2024-08" db="EMBL/GenBank/DDBJ databases">
        <authorList>
            <person name="Cucini C."/>
            <person name="Frati F."/>
        </authorList>
    </citation>
    <scope>NUCLEOTIDE SEQUENCE [LARGE SCALE GENOMIC DNA]</scope>
</reference>
<keyword evidence="3" id="KW-1185">Reference proteome</keyword>
<protein>
    <submittedName>
        <fullName evidence="2">Uncharacterized protein</fullName>
    </submittedName>
</protein>
<dbReference type="EMBL" id="CAXLJM020000078">
    <property type="protein sequence ID" value="CAL8129494.1"/>
    <property type="molecule type" value="Genomic_DNA"/>
</dbReference>
<name>A0ABP1RKE3_9HEXA</name>
<proteinExistence type="predicted"/>
<sequence length="226" mass="24648">MVDGLYRLVVHWHNRVVCLQVGRSGSLRDILGSGFGAWCRCRLLPVVTRFFAFIADRDPSVEGPTLTLLSLFGTTPFGTPNLHSELELCPGVPPIGSLHGTGSEGTTPYPFTAVPSNAPIGVTPGSDSNREWRLGVTNGVVPNNDSKVRVGPSTDGSRKAIKAKKRFITGSNHHRHEAPNPVPIMSLKFPYPPTRRLTTLSCHRQQGDKDQPFKIHKLASPNSEQI</sequence>